<dbReference type="GO" id="GO:0002949">
    <property type="term" value="P:tRNA threonylcarbamoyladenosine modification"/>
    <property type="evidence" value="ECO:0007669"/>
    <property type="project" value="InterPro"/>
</dbReference>
<dbReference type="Pfam" id="PF02367">
    <property type="entry name" value="TsaE"/>
    <property type="match status" value="1"/>
</dbReference>
<keyword evidence="6" id="KW-0479">Metal-binding</keyword>
<proteinExistence type="inferred from homology"/>
<dbReference type="Gene3D" id="3.40.50.300">
    <property type="entry name" value="P-loop containing nucleotide triphosphate hydrolases"/>
    <property type="match status" value="1"/>
</dbReference>
<dbReference type="GO" id="GO:0046872">
    <property type="term" value="F:metal ion binding"/>
    <property type="evidence" value="ECO:0007669"/>
    <property type="project" value="UniProtKB-KW"/>
</dbReference>
<evidence type="ECO:0000256" key="1">
    <source>
        <dbReference type="ARBA" id="ARBA00004496"/>
    </source>
</evidence>
<evidence type="ECO:0000256" key="3">
    <source>
        <dbReference type="ARBA" id="ARBA00019010"/>
    </source>
</evidence>
<dbReference type="NCBIfam" id="TIGR00150">
    <property type="entry name" value="T6A_YjeE"/>
    <property type="match status" value="1"/>
</dbReference>
<keyword evidence="8" id="KW-0067">ATP-binding</keyword>
<keyword evidence="5" id="KW-0819">tRNA processing</keyword>
<evidence type="ECO:0000256" key="9">
    <source>
        <dbReference type="ARBA" id="ARBA00022842"/>
    </source>
</evidence>
<accession>A0A3B1CAK5</accession>
<dbReference type="InterPro" id="IPR003442">
    <property type="entry name" value="T6A_TsaE"/>
</dbReference>
<keyword evidence="9" id="KW-0460">Magnesium</keyword>
<dbReference type="SUPFAM" id="SSF52540">
    <property type="entry name" value="P-loop containing nucleoside triphosphate hydrolases"/>
    <property type="match status" value="1"/>
</dbReference>
<dbReference type="EMBL" id="UOGC01000019">
    <property type="protein sequence ID" value="VAX15695.1"/>
    <property type="molecule type" value="Genomic_DNA"/>
</dbReference>
<sequence>MLLMTRHIKKSVVSNSEEETLALGKKIGRALMAGDMVFLSGDLGSGKTTITRGICRGIGVDESIPIRSPSFTMIHEYDAPGLHVRHADLYRAEGDEELNSLGIFDPAYTGVTIIEWADRLADDTLTPLLWIRMKDISDSVREISLTAPLELFKKAGILP</sequence>
<dbReference type="GO" id="GO:0005524">
    <property type="term" value="F:ATP binding"/>
    <property type="evidence" value="ECO:0007669"/>
    <property type="project" value="UniProtKB-KW"/>
</dbReference>
<evidence type="ECO:0000256" key="5">
    <source>
        <dbReference type="ARBA" id="ARBA00022694"/>
    </source>
</evidence>
<keyword evidence="7" id="KW-0547">Nucleotide-binding</keyword>
<evidence type="ECO:0000256" key="8">
    <source>
        <dbReference type="ARBA" id="ARBA00022840"/>
    </source>
</evidence>
<evidence type="ECO:0000313" key="11">
    <source>
        <dbReference type="EMBL" id="VAX15695.1"/>
    </source>
</evidence>
<evidence type="ECO:0000256" key="6">
    <source>
        <dbReference type="ARBA" id="ARBA00022723"/>
    </source>
</evidence>
<gene>
    <name evidence="11" type="ORF">MNBD_NITROSPINAE01-99</name>
</gene>
<dbReference type="GO" id="GO:0005737">
    <property type="term" value="C:cytoplasm"/>
    <property type="evidence" value="ECO:0007669"/>
    <property type="project" value="UniProtKB-SubCell"/>
</dbReference>
<comment type="similarity">
    <text evidence="2">Belongs to the TsaE family.</text>
</comment>
<comment type="subcellular location">
    <subcellularLocation>
        <location evidence="1">Cytoplasm</location>
    </subcellularLocation>
</comment>
<protein>
    <recommendedName>
        <fullName evidence="3">tRNA threonylcarbamoyladenosine biosynthesis protein TsaE</fullName>
    </recommendedName>
    <alternativeName>
        <fullName evidence="10">t(6)A37 threonylcarbamoyladenosine biosynthesis protein TsaE</fullName>
    </alternativeName>
</protein>
<dbReference type="InterPro" id="IPR027417">
    <property type="entry name" value="P-loop_NTPase"/>
</dbReference>
<dbReference type="PANTHER" id="PTHR33540">
    <property type="entry name" value="TRNA THREONYLCARBAMOYLADENOSINE BIOSYNTHESIS PROTEIN TSAE"/>
    <property type="match status" value="1"/>
</dbReference>
<reference evidence="11" key="1">
    <citation type="submission" date="2018-06" db="EMBL/GenBank/DDBJ databases">
        <authorList>
            <person name="Zhirakovskaya E."/>
        </authorList>
    </citation>
    <scope>NUCLEOTIDE SEQUENCE</scope>
</reference>
<evidence type="ECO:0000256" key="2">
    <source>
        <dbReference type="ARBA" id="ARBA00007599"/>
    </source>
</evidence>
<evidence type="ECO:0000256" key="10">
    <source>
        <dbReference type="ARBA" id="ARBA00032441"/>
    </source>
</evidence>
<evidence type="ECO:0000256" key="7">
    <source>
        <dbReference type="ARBA" id="ARBA00022741"/>
    </source>
</evidence>
<evidence type="ECO:0000256" key="4">
    <source>
        <dbReference type="ARBA" id="ARBA00022490"/>
    </source>
</evidence>
<name>A0A3B1CAK5_9ZZZZ</name>
<organism evidence="11">
    <name type="scientific">hydrothermal vent metagenome</name>
    <dbReference type="NCBI Taxonomy" id="652676"/>
    <lineage>
        <taxon>unclassified sequences</taxon>
        <taxon>metagenomes</taxon>
        <taxon>ecological metagenomes</taxon>
    </lineage>
</organism>
<dbReference type="PANTHER" id="PTHR33540:SF2">
    <property type="entry name" value="TRNA THREONYLCARBAMOYLADENOSINE BIOSYNTHESIS PROTEIN TSAE"/>
    <property type="match status" value="1"/>
</dbReference>
<keyword evidence="4" id="KW-0963">Cytoplasm</keyword>
<dbReference type="AlphaFoldDB" id="A0A3B1CAK5"/>